<keyword evidence="1" id="KW-0732">Signal</keyword>
<feature type="signal peptide" evidence="1">
    <location>
        <begin position="1"/>
        <end position="25"/>
    </location>
</feature>
<evidence type="ECO:0000313" key="2">
    <source>
        <dbReference type="EMBL" id="OKH17642.1"/>
    </source>
</evidence>
<accession>A0A1U7H6W4</accession>
<reference evidence="2 3" key="1">
    <citation type="submission" date="2016-11" db="EMBL/GenBank/DDBJ databases">
        <title>Draft Genome Sequences of Nine Cyanobacterial Strains from Diverse Habitats.</title>
        <authorList>
            <person name="Zhu T."/>
            <person name="Hou S."/>
            <person name="Lu X."/>
            <person name="Hess W.R."/>
        </authorList>
    </citation>
    <scope>NUCLEOTIDE SEQUENCE [LARGE SCALE GENOMIC DNA]</scope>
    <source>
        <strain evidence="2 3">NIES-593</strain>
    </source>
</reference>
<evidence type="ECO:0000313" key="3">
    <source>
        <dbReference type="Proteomes" id="UP000186868"/>
    </source>
</evidence>
<dbReference type="EMBL" id="MRCB01000061">
    <property type="protein sequence ID" value="OKH17642.1"/>
    <property type="molecule type" value="Genomic_DNA"/>
</dbReference>
<evidence type="ECO:0008006" key="4">
    <source>
        <dbReference type="Google" id="ProtNLM"/>
    </source>
</evidence>
<dbReference type="AlphaFoldDB" id="A0A1U7H6W4"/>
<feature type="chain" id="PRO_5012097887" description="Lipoprotein" evidence="1">
    <location>
        <begin position="26"/>
        <end position="146"/>
    </location>
</feature>
<comment type="caution">
    <text evidence="2">The sequence shown here is derived from an EMBL/GenBank/DDBJ whole genome shotgun (WGS) entry which is preliminary data.</text>
</comment>
<proteinExistence type="predicted"/>
<dbReference type="Proteomes" id="UP000186868">
    <property type="component" value="Unassembled WGS sequence"/>
</dbReference>
<evidence type="ECO:0000256" key="1">
    <source>
        <dbReference type="SAM" id="SignalP"/>
    </source>
</evidence>
<gene>
    <name evidence="2" type="ORF">NIES593_22955</name>
</gene>
<name>A0A1U7H6W4_9CYAN</name>
<dbReference type="STRING" id="1921803.NIES593_22955"/>
<keyword evidence="3" id="KW-1185">Reference proteome</keyword>
<dbReference type="OrthoDB" id="490493at2"/>
<sequence>MNLLARLRRSLVAVCLILFLVTTTACTTTAPSDRAAYRLEGDRTTYSQIERGNTAQGQEFGDWVVQASQGLIKDAYVRGNDILGAVISPQVRPTEVRSLAKSLMQGFEKNFPNRNLTVLMYAPDKKLILTARYDKQTRQIEYEAAS</sequence>
<dbReference type="PROSITE" id="PS51257">
    <property type="entry name" value="PROKAR_LIPOPROTEIN"/>
    <property type="match status" value="1"/>
</dbReference>
<dbReference type="RefSeq" id="WP_073601780.1">
    <property type="nucleotide sequence ID" value="NZ_MRCB01000061.1"/>
</dbReference>
<organism evidence="2 3">
    <name type="scientific">Hydrococcus rivularis NIES-593</name>
    <dbReference type="NCBI Taxonomy" id="1921803"/>
    <lineage>
        <taxon>Bacteria</taxon>
        <taxon>Bacillati</taxon>
        <taxon>Cyanobacteriota</taxon>
        <taxon>Cyanophyceae</taxon>
        <taxon>Pleurocapsales</taxon>
        <taxon>Hydrococcaceae</taxon>
        <taxon>Hydrococcus</taxon>
    </lineage>
</organism>
<protein>
    <recommendedName>
        <fullName evidence="4">Lipoprotein</fullName>
    </recommendedName>
</protein>